<gene>
    <name evidence="1" type="ORF">GON05_12735</name>
</gene>
<accession>A0ABW9UAT9</accession>
<protein>
    <submittedName>
        <fullName evidence="1">Uncharacterized protein</fullName>
    </submittedName>
</protein>
<organism evidence="1 2">
    <name type="scientific">Paenibacillus anseongense</name>
    <dbReference type="NCBI Taxonomy" id="2682845"/>
    <lineage>
        <taxon>Bacteria</taxon>
        <taxon>Bacillati</taxon>
        <taxon>Bacillota</taxon>
        <taxon>Bacilli</taxon>
        <taxon>Bacillales</taxon>
        <taxon>Paenibacillaceae</taxon>
        <taxon>Paenibacillus</taxon>
    </lineage>
</organism>
<evidence type="ECO:0000313" key="1">
    <source>
        <dbReference type="EMBL" id="MVQ35515.1"/>
    </source>
</evidence>
<dbReference type="EMBL" id="WSEM01000012">
    <property type="protein sequence ID" value="MVQ35515.1"/>
    <property type="molecule type" value="Genomic_DNA"/>
</dbReference>
<name>A0ABW9UAT9_9BACL</name>
<evidence type="ECO:0000313" key="2">
    <source>
        <dbReference type="Proteomes" id="UP000467637"/>
    </source>
</evidence>
<sequence length="454" mass="53196">MERVRNNNLGLIPLAGICSYEQACNVGYDIDRSVSLLKRYVYVETQLTNIFAAHIAHVPEWEVKCASGLHMWLDAEHSAMLRKRITEMREPPHDLDKTPDAGIELFFLELIRSQTTLELMVGIYSVAKKELIRCLNKYLVETNPLVDHPTCRVLKIILVEEEEMQLWGEQAIQALMITEEDRIAAQQWQDHLQCCLQAAGGFSGDLEKSANWTPVAPRTQDGKPYDMKAEPRRDARFADAYNSSAKIDEYYLEETRPSDERTYALIYKRLKEMTVPEWMGPIIYKTKGKPWDYYVDMSRQLWDEARHSMLGEVGLYQDGVEFYKYPIDFRTSLTLNAKFEPLEAHIILWYFEQRQMPKKTGKRLEWEIAKSSYNELAITFQDYDWADEVLHTQIGRKWLVPEVGGLEELKKKAEELLPRIVEERAKLDERSDQKQWWPEFLAEMRAGRDRILDR</sequence>
<proteinExistence type="predicted"/>
<dbReference type="Proteomes" id="UP000467637">
    <property type="component" value="Unassembled WGS sequence"/>
</dbReference>
<dbReference type="RefSeq" id="WP_157319502.1">
    <property type="nucleotide sequence ID" value="NZ_WSEM01000012.1"/>
</dbReference>
<keyword evidence="2" id="KW-1185">Reference proteome</keyword>
<comment type="caution">
    <text evidence="1">The sequence shown here is derived from an EMBL/GenBank/DDBJ whole genome shotgun (WGS) entry which is preliminary data.</text>
</comment>
<reference evidence="1 2" key="1">
    <citation type="submission" date="2019-12" db="EMBL/GenBank/DDBJ databases">
        <authorList>
            <person name="Huq M.A."/>
        </authorList>
    </citation>
    <scope>NUCLEOTIDE SEQUENCE [LARGE SCALE GENOMIC DNA]</scope>
    <source>
        <strain evidence="1 2">MAH-34</strain>
    </source>
</reference>